<dbReference type="eggNOG" id="ENOG5032615">
    <property type="taxonomic scope" value="Bacteria"/>
</dbReference>
<name>K6WMS9_9MICO</name>
<comment type="caution">
    <text evidence="1">The sequence shown here is derived from an EMBL/GenBank/DDBJ whole genome shotgun (WGS) entry which is preliminary data.</text>
</comment>
<gene>
    <name evidence="1" type="ORF">KILIM_016_00560</name>
</gene>
<reference evidence="1 2" key="1">
    <citation type="submission" date="2012-08" db="EMBL/GenBank/DDBJ databases">
        <title>Whole genome shotgun sequence of Kineosphaera limosa NBRC 100340.</title>
        <authorList>
            <person name="Yoshida I."/>
            <person name="Isaki S."/>
            <person name="Hosoyama A."/>
            <person name="Tsuchikane K."/>
            <person name="Katsumata H."/>
            <person name="Ando Y."/>
            <person name="Ohji S."/>
            <person name="Hamada M."/>
            <person name="Tamura T."/>
            <person name="Yamazoe A."/>
            <person name="Yamazaki S."/>
            <person name="Fujita N."/>
        </authorList>
    </citation>
    <scope>NUCLEOTIDE SEQUENCE [LARGE SCALE GENOMIC DNA]</scope>
    <source>
        <strain evidence="1 2">NBRC 100340</strain>
    </source>
</reference>
<evidence type="ECO:0000313" key="2">
    <source>
        <dbReference type="Proteomes" id="UP000008366"/>
    </source>
</evidence>
<dbReference type="Proteomes" id="UP000008366">
    <property type="component" value="Unassembled WGS sequence"/>
</dbReference>
<dbReference type="STRING" id="1184609.KILIM_016_00560"/>
<organism evidence="1 2">
    <name type="scientific">Kineosphaera limosa NBRC 100340</name>
    <dbReference type="NCBI Taxonomy" id="1184609"/>
    <lineage>
        <taxon>Bacteria</taxon>
        <taxon>Bacillati</taxon>
        <taxon>Actinomycetota</taxon>
        <taxon>Actinomycetes</taxon>
        <taxon>Micrococcales</taxon>
        <taxon>Dermatophilaceae</taxon>
        <taxon>Kineosphaera</taxon>
    </lineage>
</organism>
<dbReference type="EMBL" id="BAHD01000016">
    <property type="protein sequence ID" value="GAB95116.1"/>
    <property type="molecule type" value="Genomic_DNA"/>
</dbReference>
<protein>
    <submittedName>
        <fullName evidence="1">Uncharacterized protein</fullName>
    </submittedName>
</protein>
<proteinExistence type="predicted"/>
<keyword evidence="2" id="KW-1185">Reference proteome</keyword>
<sequence>MLPSIGRETTRSGQWWAAWSASSRGSSFAPAMMPNKAHSASGTPCTPADVVKVTRSNSSGVSPAAATAAPPPAAIVVSHFRPGLARTVGAI</sequence>
<evidence type="ECO:0000313" key="1">
    <source>
        <dbReference type="EMBL" id="GAB95116.1"/>
    </source>
</evidence>
<accession>K6WMS9</accession>
<dbReference type="AlphaFoldDB" id="K6WMS9"/>